<dbReference type="GO" id="GO:0006506">
    <property type="term" value="P:GPI anchor biosynthetic process"/>
    <property type="evidence" value="ECO:0007669"/>
    <property type="project" value="UniProtKB-UniPathway"/>
</dbReference>
<dbReference type="PANTHER" id="PTHR28650">
    <property type="entry name" value="PHOSPHATIDYLINOSITOL-GLYCAN BIOSYNTHESIS CLASS X PROTEIN"/>
    <property type="match status" value="1"/>
</dbReference>
<evidence type="ECO:0000256" key="1">
    <source>
        <dbReference type="ARBA" id="ARBA00004389"/>
    </source>
</evidence>
<evidence type="ECO:0000313" key="12">
    <source>
        <dbReference type="Proteomes" id="UP000265120"/>
    </source>
</evidence>
<dbReference type="GeneTree" id="ENSGT00390000017679"/>
<reference evidence="11 12" key="1">
    <citation type="journal article" date="2014" name="Nat. Genet.">
        <title>Whole-genome sequence of a flatfish provides insights into ZW sex chromosome evolution and adaptation to a benthic lifestyle.</title>
        <authorList>
            <person name="Chen S."/>
            <person name="Zhang G."/>
            <person name="Shao C."/>
            <person name="Huang Q."/>
            <person name="Liu G."/>
            <person name="Zhang P."/>
            <person name="Song W."/>
            <person name="An N."/>
            <person name="Chalopin D."/>
            <person name="Volff J.N."/>
            <person name="Hong Y."/>
            <person name="Li Q."/>
            <person name="Sha Z."/>
            <person name="Zhou H."/>
            <person name="Xie M."/>
            <person name="Yu Q."/>
            <person name="Liu Y."/>
            <person name="Xiang H."/>
            <person name="Wang N."/>
            <person name="Wu K."/>
            <person name="Yang C."/>
            <person name="Zhou Q."/>
            <person name="Liao X."/>
            <person name="Yang L."/>
            <person name="Hu Q."/>
            <person name="Zhang J."/>
            <person name="Meng L."/>
            <person name="Jin L."/>
            <person name="Tian Y."/>
            <person name="Lian J."/>
            <person name="Yang J."/>
            <person name="Miao G."/>
            <person name="Liu S."/>
            <person name="Liang Z."/>
            <person name="Yan F."/>
            <person name="Li Y."/>
            <person name="Sun B."/>
            <person name="Zhang H."/>
            <person name="Zhang J."/>
            <person name="Zhu Y."/>
            <person name="Du M."/>
            <person name="Zhao Y."/>
            <person name="Schartl M."/>
            <person name="Tang Q."/>
            <person name="Wang J."/>
        </authorList>
    </citation>
    <scope>NUCLEOTIDE SEQUENCE</scope>
</reference>
<evidence type="ECO:0000256" key="6">
    <source>
        <dbReference type="ARBA" id="ARBA00022824"/>
    </source>
</evidence>
<dbReference type="InterPro" id="IPR040039">
    <property type="entry name" value="PIGX"/>
</dbReference>
<dbReference type="OrthoDB" id="5546453at2759"/>
<evidence type="ECO:0000256" key="8">
    <source>
        <dbReference type="ARBA" id="ARBA00023136"/>
    </source>
</evidence>
<feature type="signal peptide" evidence="10">
    <location>
        <begin position="1"/>
        <end position="17"/>
    </location>
</feature>
<dbReference type="Pfam" id="PF08320">
    <property type="entry name" value="PIG-X"/>
    <property type="match status" value="1"/>
</dbReference>
<keyword evidence="7 10" id="KW-1133">Transmembrane helix</keyword>
<dbReference type="Ensembl" id="ENSCSET00000006403.1">
    <property type="protein sequence ID" value="ENSCSEP00000006331.1"/>
    <property type="gene ID" value="ENSCSEG00000004102.1"/>
</dbReference>
<evidence type="ECO:0000256" key="7">
    <source>
        <dbReference type="ARBA" id="ARBA00022989"/>
    </source>
</evidence>
<evidence type="ECO:0000313" key="11">
    <source>
        <dbReference type="Ensembl" id="ENSCSEP00000006331.1"/>
    </source>
</evidence>
<keyword evidence="6 10" id="KW-0256">Endoplasmic reticulum</keyword>
<keyword evidence="8 10" id="KW-0472">Membrane</keyword>
<name>A0A3P8UZY4_CYNSE</name>
<evidence type="ECO:0000256" key="4">
    <source>
        <dbReference type="ARBA" id="ARBA00022502"/>
    </source>
</evidence>
<evidence type="ECO:0000256" key="2">
    <source>
        <dbReference type="ARBA" id="ARBA00004687"/>
    </source>
</evidence>
<dbReference type="SMART" id="SM00780">
    <property type="entry name" value="PIG-X"/>
    <property type="match status" value="1"/>
</dbReference>
<keyword evidence="10" id="KW-0732">Signal</keyword>
<protein>
    <recommendedName>
        <fullName evidence="10">Phosphatidylinositol-glycan biosynthesis class X protein</fullName>
    </recommendedName>
</protein>
<comment type="function">
    <text evidence="10">Stabilizing subunit of the glycosylphosphatidylinositol-mannosyltransferase I complex which catalyzes the transfer of the first mannose, via an alpha-1,4 bond from a dolichol-phosphate-mannose (Dol-P-Man) to the glucosaminyl acyl phosphatidylinositol (GlcN-(acyl)PI) intermediate to generate alpha-D-Man-(1-&gt;4)-alpha-D-GlcN-(1-&gt;6)-(1-radyl,2-acyl-sn-glycero-3-phospho)-2-acyl-inositol and participates in the sixth step of the glycosylphosphatidylinositol-anchor biosynthesis. Probably acts by stabilizing the mannosyltransferase PIGM.</text>
</comment>
<dbReference type="RefSeq" id="XP_008305360.1">
    <property type="nucleotide sequence ID" value="XM_008307138.3"/>
</dbReference>
<dbReference type="PANTHER" id="PTHR28650:SF1">
    <property type="entry name" value="PHOSPHATIDYLINOSITOL-GLYCAN BIOSYNTHESIS CLASS X PROTEIN"/>
    <property type="match status" value="1"/>
</dbReference>
<keyword evidence="5 10" id="KW-0812">Transmembrane</keyword>
<comment type="similarity">
    <text evidence="3 10">Belongs to the PIGX family.</text>
</comment>
<dbReference type="CTD" id="54965"/>
<reference evidence="11" key="3">
    <citation type="submission" date="2025-09" db="UniProtKB">
        <authorList>
            <consortium name="Ensembl"/>
        </authorList>
    </citation>
    <scope>IDENTIFICATION</scope>
</reference>
<accession>A0A3P8UZY4</accession>
<dbReference type="GeneID" id="103376673"/>
<organism evidence="11 12">
    <name type="scientific">Cynoglossus semilaevis</name>
    <name type="common">Tongue sole</name>
    <dbReference type="NCBI Taxonomy" id="244447"/>
    <lineage>
        <taxon>Eukaryota</taxon>
        <taxon>Metazoa</taxon>
        <taxon>Chordata</taxon>
        <taxon>Craniata</taxon>
        <taxon>Vertebrata</taxon>
        <taxon>Euteleostomi</taxon>
        <taxon>Actinopterygii</taxon>
        <taxon>Neopterygii</taxon>
        <taxon>Teleostei</taxon>
        <taxon>Neoteleostei</taxon>
        <taxon>Acanthomorphata</taxon>
        <taxon>Carangaria</taxon>
        <taxon>Pleuronectiformes</taxon>
        <taxon>Pleuronectoidei</taxon>
        <taxon>Cynoglossidae</taxon>
        <taxon>Cynoglossinae</taxon>
        <taxon>Cynoglossus</taxon>
    </lineage>
</organism>
<proteinExistence type="inferred from homology"/>
<feature type="chain" id="PRO_5025095320" description="Phosphatidylinositol-glycan biosynthesis class X protein" evidence="10">
    <location>
        <begin position="18"/>
        <end position="246"/>
    </location>
</feature>
<keyword evidence="9" id="KW-0325">Glycoprotein</keyword>
<dbReference type="AlphaFoldDB" id="A0A3P8UZY4"/>
<dbReference type="Proteomes" id="UP000265120">
    <property type="component" value="Chromosome 2"/>
</dbReference>
<dbReference type="STRING" id="244447.ENSCSEP00000006331"/>
<sequence length="246" mass="27335">MYFTLLFALTCLVTCHGFVGTDEKNESHCGLLKSVLDYTLLSVKMDKNGFHREVITTVQLGSIVPSSIRISLVYQWPKGVFIDPYQVTSQKEHSNWQILIDSAIDLEVPAHKTEGFVSYAYPTNGPSLRLRKVIIPIHGRYHEPSAVGKTFISVDIPAPDLLIRSDECTNLSDMDPHTVVNAPCTADNASICSWVKVHFQELGHMSFQLPVGDSSLVLPVCGGTLLVTLICCVVLSKYMWTHRTVQ</sequence>
<evidence type="ECO:0000256" key="5">
    <source>
        <dbReference type="ARBA" id="ARBA00022692"/>
    </source>
</evidence>
<evidence type="ECO:0000256" key="10">
    <source>
        <dbReference type="RuleBase" id="RU366056"/>
    </source>
</evidence>
<evidence type="ECO:0000256" key="3">
    <source>
        <dbReference type="ARBA" id="ARBA00010345"/>
    </source>
</evidence>
<comment type="pathway">
    <text evidence="2 10">Glycolipid biosynthesis; glycosylphosphatidylinositol-anchor biosynthesis.</text>
</comment>
<keyword evidence="4 10" id="KW-0337">GPI-anchor biosynthesis</keyword>
<dbReference type="GO" id="GO:0005789">
    <property type="term" value="C:endoplasmic reticulum membrane"/>
    <property type="evidence" value="ECO:0007669"/>
    <property type="project" value="UniProtKB-SubCell"/>
</dbReference>
<dbReference type="InterPro" id="IPR013233">
    <property type="entry name" value="PIG-X/PBN1"/>
</dbReference>
<keyword evidence="12" id="KW-1185">Reference proteome</keyword>
<dbReference type="InParanoid" id="A0A3P8UZY4"/>
<dbReference type="UniPathway" id="UPA00196"/>
<reference evidence="11" key="2">
    <citation type="submission" date="2025-08" db="UniProtKB">
        <authorList>
            <consortium name="Ensembl"/>
        </authorList>
    </citation>
    <scope>IDENTIFICATION</scope>
</reference>
<feature type="transmembrane region" description="Helical" evidence="10">
    <location>
        <begin position="216"/>
        <end position="240"/>
    </location>
</feature>
<dbReference type="FunCoup" id="A0A3P8UZY4">
    <property type="interactions" value="346"/>
</dbReference>
<dbReference type="OMA" id="ALSKYMW"/>
<evidence type="ECO:0000256" key="9">
    <source>
        <dbReference type="ARBA" id="ARBA00023180"/>
    </source>
</evidence>
<comment type="subcellular location">
    <subcellularLocation>
        <location evidence="1 10">Endoplasmic reticulum membrane</location>
        <topology evidence="1 10">Single-pass membrane protein</topology>
    </subcellularLocation>
</comment>